<dbReference type="CDD" id="cd01392">
    <property type="entry name" value="HTH_LacI"/>
    <property type="match status" value="1"/>
</dbReference>
<evidence type="ECO:0000256" key="3">
    <source>
        <dbReference type="ARBA" id="ARBA00023163"/>
    </source>
</evidence>
<evidence type="ECO:0000313" key="6">
    <source>
        <dbReference type="Proteomes" id="UP000515703"/>
    </source>
</evidence>
<dbReference type="RefSeq" id="WP_225903755.1">
    <property type="nucleotide sequence ID" value="NZ_AP023368.1"/>
</dbReference>
<dbReference type="PANTHER" id="PTHR30146:SF150">
    <property type="entry name" value="ARABINOSE METABOLISM TRANSCRIPTIONAL REPRESSOR"/>
    <property type="match status" value="1"/>
</dbReference>
<proteinExistence type="predicted"/>
<dbReference type="GO" id="GO:0000976">
    <property type="term" value="F:transcription cis-regulatory region binding"/>
    <property type="evidence" value="ECO:0007669"/>
    <property type="project" value="TreeGrafter"/>
</dbReference>
<reference evidence="5 6" key="1">
    <citation type="submission" date="2020-08" db="EMBL/GenBank/DDBJ databases">
        <title>Draft genome sequencing of an Anaerocolumna strain isolated from anoxic soil subjected to BSD treatment.</title>
        <authorList>
            <person name="Uek A."/>
            <person name="Tonouchi A."/>
        </authorList>
    </citation>
    <scope>NUCLEOTIDE SEQUENCE [LARGE SCALE GENOMIC DNA]</scope>
    <source>
        <strain evidence="5 6">CTTW</strain>
    </source>
</reference>
<dbReference type="AlphaFoldDB" id="A0A7I8DLC2"/>
<evidence type="ECO:0000256" key="2">
    <source>
        <dbReference type="ARBA" id="ARBA00023125"/>
    </source>
</evidence>
<name>A0A7I8DLC2_9FIRM</name>
<evidence type="ECO:0000313" key="5">
    <source>
        <dbReference type="EMBL" id="BCJ97076.1"/>
    </source>
</evidence>
<dbReference type="Gene3D" id="1.10.260.40">
    <property type="entry name" value="lambda repressor-like DNA-binding domains"/>
    <property type="match status" value="1"/>
</dbReference>
<evidence type="ECO:0000259" key="4">
    <source>
        <dbReference type="PROSITE" id="PS50932"/>
    </source>
</evidence>
<feature type="domain" description="HTH lacI-type" evidence="4">
    <location>
        <begin position="7"/>
        <end position="61"/>
    </location>
</feature>
<dbReference type="CDD" id="cd06267">
    <property type="entry name" value="PBP1_LacI_sugar_binding-like"/>
    <property type="match status" value="1"/>
</dbReference>
<keyword evidence="6" id="KW-1185">Reference proteome</keyword>
<dbReference type="SMART" id="SM00354">
    <property type="entry name" value="HTH_LACI"/>
    <property type="match status" value="1"/>
</dbReference>
<sequence>MGDKEHITINQIADEAQVSIATVSRVMNGNTSVSAERRKRVEEVIQKYNFSPNALARGLISKQTMTIGVVLPDISNPYFSSMFLEIERFSLEAGYTLLLCNTLFGGSSHGIRNTRDEAYYFQMLVEKQVDGVLIIGGQVDLVTVDVNYKQALKRLSDQLPVVVIGKEIEDTNCVFIHPETGQGVTLAINYLYMLGHRQIAFVGGQPNVTITDIRVNAYKSALKELGLSVDERLISLSDYYSKDGYSAINTLVSRNVPFTAFLAINDNVAIGSERALQDLSIKVPEEVAFISCDQFENGEFHIPRLTSINQHHDLLGRLVINTLINIIGGNSSPPKFSLAPELVIRESCGTHLGIKR</sequence>
<dbReference type="EMBL" id="AP023368">
    <property type="protein sequence ID" value="BCJ97076.1"/>
    <property type="molecule type" value="Genomic_DNA"/>
</dbReference>
<dbReference type="Pfam" id="PF00356">
    <property type="entry name" value="LacI"/>
    <property type="match status" value="1"/>
</dbReference>
<dbReference type="PROSITE" id="PS50932">
    <property type="entry name" value="HTH_LACI_2"/>
    <property type="match status" value="1"/>
</dbReference>
<keyword evidence="2" id="KW-0238">DNA-binding</keyword>
<protein>
    <submittedName>
        <fullName evidence="5">LacI family transcriptional regulator</fullName>
    </submittedName>
</protein>
<dbReference type="Gene3D" id="3.40.50.2300">
    <property type="match status" value="2"/>
</dbReference>
<dbReference type="InterPro" id="IPR028082">
    <property type="entry name" value="Peripla_BP_I"/>
</dbReference>
<dbReference type="KEGG" id="acht:bsdcttw_01170"/>
<dbReference type="SUPFAM" id="SSF47413">
    <property type="entry name" value="lambda repressor-like DNA-binding domains"/>
    <property type="match status" value="1"/>
</dbReference>
<evidence type="ECO:0000256" key="1">
    <source>
        <dbReference type="ARBA" id="ARBA00023015"/>
    </source>
</evidence>
<keyword evidence="1" id="KW-0805">Transcription regulation</keyword>
<dbReference type="GO" id="GO:0003700">
    <property type="term" value="F:DNA-binding transcription factor activity"/>
    <property type="evidence" value="ECO:0007669"/>
    <property type="project" value="TreeGrafter"/>
</dbReference>
<gene>
    <name evidence="5" type="ORF">bsdcttw_01170</name>
</gene>
<dbReference type="PANTHER" id="PTHR30146">
    <property type="entry name" value="LACI-RELATED TRANSCRIPTIONAL REPRESSOR"/>
    <property type="match status" value="1"/>
</dbReference>
<dbReference type="InterPro" id="IPR046335">
    <property type="entry name" value="LacI/GalR-like_sensor"/>
</dbReference>
<organism evidence="5 6">
    <name type="scientific">Anaerocolumna chitinilytica</name>
    <dbReference type="NCBI Taxonomy" id="1727145"/>
    <lineage>
        <taxon>Bacteria</taxon>
        <taxon>Bacillati</taxon>
        <taxon>Bacillota</taxon>
        <taxon>Clostridia</taxon>
        <taxon>Lachnospirales</taxon>
        <taxon>Lachnospiraceae</taxon>
        <taxon>Anaerocolumna</taxon>
    </lineage>
</organism>
<accession>A0A7I8DLC2</accession>
<reference evidence="5 6" key="2">
    <citation type="submission" date="2020-08" db="EMBL/GenBank/DDBJ databases">
        <authorList>
            <person name="Ueki A."/>
            <person name="Tonouchi A."/>
        </authorList>
    </citation>
    <scope>NUCLEOTIDE SEQUENCE [LARGE SCALE GENOMIC DNA]</scope>
    <source>
        <strain evidence="5 6">CTTW</strain>
    </source>
</reference>
<dbReference type="Proteomes" id="UP000515703">
    <property type="component" value="Chromosome"/>
</dbReference>
<keyword evidence="3" id="KW-0804">Transcription</keyword>
<dbReference type="Pfam" id="PF13377">
    <property type="entry name" value="Peripla_BP_3"/>
    <property type="match status" value="1"/>
</dbReference>
<dbReference type="InterPro" id="IPR010982">
    <property type="entry name" value="Lambda_DNA-bd_dom_sf"/>
</dbReference>
<dbReference type="InterPro" id="IPR000843">
    <property type="entry name" value="HTH_LacI"/>
</dbReference>
<dbReference type="SUPFAM" id="SSF53822">
    <property type="entry name" value="Periplasmic binding protein-like I"/>
    <property type="match status" value="1"/>
</dbReference>